<dbReference type="GO" id="GO:0004061">
    <property type="term" value="F:arylformamidase activity"/>
    <property type="evidence" value="ECO:0007669"/>
    <property type="project" value="UniProtKB-UniRule"/>
</dbReference>
<comment type="subunit">
    <text evidence="3">Homodimer.</text>
</comment>
<keyword evidence="1 3" id="KW-0378">Hydrolase</keyword>
<keyword evidence="6" id="KW-1185">Reference proteome</keyword>
<feature type="short sequence motif" description="HGGXW" evidence="3">
    <location>
        <begin position="134"/>
        <end position="138"/>
    </location>
</feature>
<dbReference type="AlphaFoldDB" id="A0AAE0JF53"/>
<evidence type="ECO:0000313" key="6">
    <source>
        <dbReference type="Proteomes" id="UP001278500"/>
    </source>
</evidence>
<dbReference type="PANTHER" id="PTHR48081">
    <property type="entry name" value="AB HYDROLASE SUPERFAMILY PROTEIN C4A8.06C"/>
    <property type="match status" value="1"/>
</dbReference>
<evidence type="ECO:0000256" key="4">
    <source>
        <dbReference type="SAM" id="MobiDB-lite"/>
    </source>
</evidence>
<dbReference type="SUPFAM" id="SSF53474">
    <property type="entry name" value="alpha/beta-Hydrolases"/>
    <property type="match status" value="1"/>
</dbReference>
<comment type="pathway">
    <text evidence="3">Amino-acid degradation; L-tryptophan degradation via kynurenine pathway; L-kynurenine from L-tryptophan: step 2/2.</text>
</comment>
<dbReference type="InterPro" id="IPR050300">
    <property type="entry name" value="GDXG_lipolytic_enzyme"/>
</dbReference>
<feature type="region of interest" description="Disordered" evidence="4">
    <location>
        <begin position="183"/>
        <end position="203"/>
    </location>
</feature>
<feature type="active site" description="Nucleophile" evidence="3">
    <location>
        <position position="233"/>
    </location>
</feature>
<evidence type="ECO:0000256" key="2">
    <source>
        <dbReference type="ARBA" id="ARBA00023079"/>
    </source>
</evidence>
<comment type="catalytic activity">
    <reaction evidence="3">
        <text>N-formyl-L-kynurenine + H2O = L-kynurenine + formate + H(+)</text>
        <dbReference type="Rhea" id="RHEA:13009"/>
        <dbReference type="ChEBI" id="CHEBI:15377"/>
        <dbReference type="ChEBI" id="CHEBI:15378"/>
        <dbReference type="ChEBI" id="CHEBI:15740"/>
        <dbReference type="ChEBI" id="CHEBI:57959"/>
        <dbReference type="ChEBI" id="CHEBI:58629"/>
        <dbReference type="EC" id="3.5.1.9"/>
    </reaction>
</comment>
<accession>A0AAE0JF53</accession>
<comment type="function">
    <text evidence="3">Catalyzes the hydrolysis of N-formyl-L-kynurenine to L-kynurenine, the second step in the kynurenine pathway of tryptophan degradation. Kynurenine may be further oxidized to nicotinic acid, NAD(H) and NADP(H). Required for elimination of toxic metabolites.</text>
</comment>
<gene>
    <name evidence="5" type="ORF">B0H65DRAFT_573696</name>
</gene>
<dbReference type="RefSeq" id="XP_062681638.1">
    <property type="nucleotide sequence ID" value="XM_062830557.1"/>
</dbReference>
<evidence type="ECO:0000256" key="1">
    <source>
        <dbReference type="ARBA" id="ARBA00022801"/>
    </source>
</evidence>
<comment type="caution">
    <text evidence="5">The sequence shown here is derived from an EMBL/GenBank/DDBJ whole genome shotgun (WGS) entry which is preliminary data.</text>
</comment>
<evidence type="ECO:0000256" key="3">
    <source>
        <dbReference type="HAMAP-Rule" id="MF_03014"/>
    </source>
</evidence>
<comment type="domain">
    <text evidence="3">The main chain amide nitrogen atoms of the second glycine and its adjacent residue in the HGGXW motif define the oxyanion hole, and stabilize the oxyanion that forms during the nucleophilic attack by the catalytic serine during substrate cleavage.</text>
</comment>
<dbReference type="Proteomes" id="UP001278500">
    <property type="component" value="Unassembled WGS sequence"/>
</dbReference>
<dbReference type="GO" id="GO:0034354">
    <property type="term" value="P:'de novo' NAD+ biosynthetic process from L-tryptophan"/>
    <property type="evidence" value="ECO:0007669"/>
    <property type="project" value="UniProtKB-UniRule"/>
</dbReference>
<dbReference type="EMBL" id="JAUEPP010000004">
    <property type="protein sequence ID" value="KAK3345025.1"/>
    <property type="molecule type" value="Genomic_DNA"/>
</dbReference>
<sequence>MEVSAVTKTPLDLFTSVSHREVNIHEMIITNTLWLTILSFAAIPITAQNKQKPLFTSNHNKMEDFNPSTSGGWKPVLDPTNNSTIIGHHWRSHDYVAGEEYTLALQTLDLWTPVSPSSLLFGGRAGAPWLIYIHGGAWRDPAIDSSSFNASATKILSSLSQQPPEQRKKKLAGIASINYRLSPYPNHPTNPSDDPTDPNRNAKHPAHIADVLTALGFLKRYFGMESYVLAGHSCGATLALQACMSPKRWGLDRDRSVEWRAGWYDVAKPKTVVGFNGLYDLAGFIESPPKGYERWREAYREFVVGAFGEKEEDWKKACPGSIAEGWVGEWNLTQQGEEGKKRKVVLVQSLEDSLVPVEQTEGMAGYFERENEKVGEESGKVEVVVLREEKAGDHDEVWQRGERLGEILVGVLEGEI</sequence>
<organism evidence="5 6">
    <name type="scientific">Neurospora tetraspora</name>
    <dbReference type="NCBI Taxonomy" id="94610"/>
    <lineage>
        <taxon>Eukaryota</taxon>
        <taxon>Fungi</taxon>
        <taxon>Dikarya</taxon>
        <taxon>Ascomycota</taxon>
        <taxon>Pezizomycotina</taxon>
        <taxon>Sordariomycetes</taxon>
        <taxon>Sordariomycetidae</taxon>
        <taxon>Sordariales</taxon>
        <taxon>Sordariaceae</taxon>
        <taxon>Neurospora</taxon>
    </lineage>
</organism>
<reference evidence="5" key="1">
    <citation type="journal article" date="2023" name="Mol. Phylogenet. Evol.">
        <title>Genome-scale phylogeny and comparative genomics of the fungal order Sordariales.</title>
        <authorList>
            <person name="Hensen N."/>
            <person name="Bonometti L."/>
            <person name="Westerberg I."/>
            <person name="Brannstrom I.O."/>
            <person name="Guillou S."/>
            <person name="Cros-Aarteil S."/>
            <person name="Calhoun S."/>
            <person name="Haridas S."/>
            <person name="Kuo A."/>
            <person name="Mondo S."/>
            <person name="Pangilinan J."/>
            <person name="Riley R."/>
            <person name="LaButti K."/>
            <person name="Andreopoulos B."/>
            <person name="Lipzen A."/>
            <person name="Chen C."/>
            <person name="Yan M."/>
            <person name="Daum C."/>
            <person name="Ng V."/>
            <person name="Clum A."/>
            <person name="Steindorff A."/>
            <person name="Ohm R.A."/>
            <person name="Martin F."/>
            <person name="Silar P."/>
            <person name="Natvig D.O."/>
            <person name="Lalanne C."/>
            <person name="Gautier V."/>
            <person name="Ament-Velasquez S.L."/>
            <person name="Kruys A."/>
            <person name="Hutchinson M.I."/>
            <person name="Powell A.J."/>
            <person name="Barry K."/>
            <person name="Miller A.N."/>
            <person name="Grigoriev I.V."/>
            <person name="Debuchy R."/>
            <person name="Gladieux P."/>
            <person name="Hiltunen Thoren M."/>
            <person name="Johannesson H."/>
        </authorList>
    </citation>
    <scope>NUCLEOTIDE SEQUENCE</scope>
    <source>
        <strain evidence="5">CBS 560.94</strain>
    </source>
</reference>
<dbReference type="InterPro" id="IPR029058">
    <property type="entry name" value="AB_hydrolase_fold"/>
</dbReference>
<dbReference type="PANTHER" id="PTHR48081:SF33">
    <property type="entry name" value="KYNURENINE FORMAMIDASE"/>
    <property type="match status" value="1"/>
</dbReference>
<keyword evidence="2 3" id="KW-0823">Tryptophan catabolism</keyword>
<feature type="active site" evidence="3">
    <location>
        <position position="352"/>
    </location>
</feature>
<dbReference type="InterPro" id="IPR027519">
    <property type="entry name" value="KFase_ver/fungi-typ"/>
</dbReference>
<name>A0AAE0JF53_9PEZI</name>
<dbReference type="HAMAP" id="MF_03014">
    <property type="entry name" value="KFase"/>
    <property type="match status" value="1"/>
</dbReference>
<dbReference type="EC" id="3.5.1.9" evidence="3"/>
<proteinExistence type="inferred from homology"/>
<dbReference type="GO" id="GO:0019441">
    <property type="term" value="P:L-tryptophan catabolic process to kynurenine"/>
    <property type="evidence" value="ECO:0007669"/>
    <property type="project" value="UniProtKB-UniRule"/>
</dbReference>
<protein>
    <recommendedName>
        <fullName evidence="3">Kynurenine formamidase</fullName>
        <shortName evidence="3">KFA</shortName>
        <shortName evidence="3">KFase</shortName>
        <ecNumber evidence="3">3.5.1.9</ecNumber>
    </recommendedName>
    <alternativeName>
        <fullName evidence="3">Arylformamidase</fullName>
    </alternativeName>
    <alternativeName>
        <fullName evidence="3">N-formylkynurenine formamidase</fullName>
        <shortName evidence="3">FKF</shortName>
    </alternativeName>
</protein>
<comment type="similarity">
    <text evidence="3">Belongs to the kynurenine formamidase family.</text>
</comment>
<dbReference type="Gene3D" id="3.40.50.1820">
    <property type="entry name" value="alpha/beta hydrolase"/>
    <property type="match status" value="1"/>
</dbReference>
<evidence type="ECO:0000313" key="5">
    <source>
        <dbReference type="EMBL" id="KAK3345025.1"/>
    </source>
</evidence>
<reference evidence="5" key="2">
    <citation type="submission" date="2023-06" db="EMBL/GenBank/DDBJ databases">
        <authorList>
            <consortium name="Lawrence Berkeley National Laboratory"/>
            <person name="Haridas S."/>
            <person name="Hensen N."/>
            <person name="Bonometti L."/>
            <person name="Westerberg I."/>
            <person name="Brannstrom I.O."/>
            <person name="Guillou S."/>
            <person name="Cros-Aarteil S."/>
            <person name="Calhoun S."/>
            <person name="Kuo A."/>
            <person name="Mondo S."/>
            <person name="Pangilinan J."/>
            <person name="Riley R."/>
            <person name="Labutti K."/>
            <person name="Andreopoulos B."/>
            <person name="Lipzen A."/>
            <person name="Chen C."/>
            <person name="Yanf M."/>
            <person name="Daum C."/>
            <person name="Ng V."/>
            <person name="Clum A."/>
            <person name="Steindorff A."/>
            <person name="Ohm R."/>
            <person name="Martin F."/>
            <person name="Silar P."/>
            <person name="Natvig D."/>
            <person name="Lalanne C."/>
            <person name="Gautier V."/>
            <person name="Ament-Velasquez S.L."/>
            <person name="Kruys A."/>
            <person name="Hutchinson M.I."/>
            <person name="Powell A.J."/>
            <person name="Barry K."/>
            <person name="Miller A.N."/>
            <person name="Grigoriev I.V."/>
            <person name="Debuchy R."/>
            <person name="Gladieux P."/>
            <person name="Thoren M.H."/>
            <person name="Johannesson H."/>
        </authorList>
    </citation>
    <scope>NUCLEOTIDE SEQUENCE</scope>
    <source>
        <strain evidence="5">CBS 560.94</strain>
    </source>
</reference>
<dbReference type="GeneID" id="87867711"/>
<feature type="active site" evidence="3">
    <location>
        <position position="394"/>
    </location>
</feature>